<proteinExistence type="predicted"/>
<accession>A0A066W148</accession>
<dbReference type="GeneID" id="25261521"/>
<evidence type="ECO:0000313" key="2">
    <source>
        <dbReference type="Proteomes" id="UP000027361"/>
    </source>
</evidence>
<sequence length="186" mass="21193">MSSTVEAQRPSPICKLYFAYISRRCKIWLEHEAQVIRWRPLVMRVKVTRHCLLQQDRRGAFGLEGGCPARGGCASPGQIGATSGPRNPYHWAYAQLQLARLCAVAQPVIPDSNHVRQQSLQRIHAQLVTAPHAAGRHDKMCWRRCPPAPPRALSPLHFHLRLRTRWHCAQKASQPNHITYHRAEQP</sequence>
<dbReference type="RefSeq" id="XP_013242789.1">
    <property type="nucleotide sequence ID" value="XM_013387335.1"/>
</dbReference>
<dbReference type="EMBL" id="JMSN01000051">
    <property type="protein sequence ID" value="KDN44515.1"/>
    <property type="molecule type" value="Genomic_DNA"/>
</dbReference>
<evidence type="ECO:0000313" key="1">
    <source>
        <dbReference type="EMBL" id="KDN44515.1"/>
    </source>
</evidence>
<dbReference type="InParanoid" id="A0A066W148"/>
<keyword evidence="2" id="KW-1185">Reference proteome</keyword>
<dbReference type="Proteomes" id="UP000027361">
    <property type="component" value="Unassembled WGS sequence"/>
</dbReference>
<gene>
    <name evidence="1" type="ORF">K437DRAFT_137744</name>
</gene>
<dbReference type="HOGENOM" id="CLU_1455359_0_0_1"/>
<organism evidence="1 2">
    <name type="scientific">Tilletiaria anomala (strain ATCC 24038 / CBS 436.72 / UBC 951)</name>
    <dbReference type="NCBI Taxonomy" id="1037660"/>
    <lineage>
        <taxon>Eukaryota</taxon>
        <taxon>Fungi</taxon>
        <taxon>Dikarya</taxon>
        <taxon>Basidiomycota</taxon>
        <taxon>Ustilaginomycotina</taxon>
        <taxon>Exobasidiomycetes</taxon>
        <taxon>Georgefischeriales</taxon>
        <taxon>Tilletiariaceae</taxon>
        <taxon>Tilletiaria</taxon>
    </lineage>
</organism>
<protein>
    <submittedName>
        <fullName evidence="1">Uncharacterized protein</fullName>
    </submittedName>
</protein>
<comment type="caution">
    <text evidence="1">The sequence shown here is derived from an EMBL/GenBank/DDBJ whole genome shotgun (WGS) entry which is preliminary data.</text>
</comment>
<name>A0A066W148_TILAU</name>
<reference evidence="1 2" key="1">
    <citation type="submission" date="2014-05" db="EMBL/GenBank/DDBJ databases">
        <title>Draft genome sequence of a rare smut relative, Tilletiaria anomala UBC 951.</title>
        <authorList>
            <consortium name="DOE Joint Genome Institute"/>
            <person name="Toome M."/>
            <person name="Kuo A."/>
            <person name="Henrissat B."/>
            <person name="Lipzen A."/>
            <person name="Tritt A."/>
            <person name="Yoshinaga Y."/>
            <person name="Zane M."/>
            <person name="Barry K."/>
            <person name="Grigoriev I.V."/>
            <person name="Spatafora J.W."/>
            <person name="Aimea M.C."/>
        </authorList>
    </citation>
    <scope>NUCLEOTIDE SEQUENCE [LARGE SCALE GENOMIC DNA]</scope>
    <source>
        <strain evidence="1 2">UBC 951</strain>
    </source>
</reference>
<dbReference type="AlphaFoldDB" id="A0A066W148"/>